<feature type="transmembrane region" description="Helical" evidence="1">
    <location>
        <begin position="6"/>
        <end position="24"/>
    </location>
</feature>
<name>A0A8X6I6U4_NEPPI</name>
<proteinExistence type="predicted"/>
<sequence>VWSGEATVLLLVLCSTWTLLPLFLHDEKPLTAYFFLGLNILQGLLVFLFYCLNAGKVQNSDEPPGPDWLCSCLREPPRRRSLYSPPGSCPHNVSNPLSNPHINNPSQTLYPVPGTELEFPGSRRSPYPSMCHVRVVGNGMHRYSHSDNHLESNIREINGGKHDGKIILMSSSN</sequence>
<keyword evidence="1" id="KW-1133">Transmembrane helix</keyword>
<dbReference type="AlphaFoldDB" id="A0A8X6I6U4"/>
<dbReference type="Proteomes" id="UP000887013">
    <property type="component" value="Unassembled WGS sequence"/>
</dbReference>
<gene>
    <name evidence="2" type="primary">Adgrl1</name>
    <name evidence="2" type="ORF">NPIL_64241</name>
</gene>
<keyword evidence="3" id="KW-1185">Reference proteome</keyword>
<comment type="caution">
    <text evidence="2">The sequence shown here is derived from an EMBL/GenBank/DDBJ whole genome shotgun (WGS) entry which is preliminary data.</text>
</comment>
<evidence type="ECO:0000256" key="1">
    <source>
        <dbReference type="SAM" id="Phobius"/>
    </source>
</evidence>
<keyword evidence="2" id="KW-0675">Receptor</keyword>
<evidence type="ECO:0000313" key="3">
    <source>
        <dbReference type="Proteomes" id="UP000887013"/>
    </source>
</evidence>
<evidence type="ECO:0000313" key="2">
    <source>
        <dbReference type="EMBL" id="GFS33273.1"/>
    </source>
</evidence>
<keyword evidence="1" id="KW-0812">Transmembrane</keyword>
<dbReference type="EMBL" id="BMAW01042251">
    <property type="protein sequence ID" value="GFS33273.1"/>
    <property type="molecule type" value="Genomic_DNA"/>
</dbReference>
<feature type="non-terminal residue" evidence="2">
    <location>
        <position position="173"/>
    </location>
</feature>
<reference evidence="2" key="1">
    <citation type="submission" date="2020-08" db="EMBL/GenBank/DDBJ databases">
        <title>Multicomponent nature underlies the extraordinary mechanical properties of spider dragline silk.</title>
        <authorList>
            <person name="Kono N."/>
            <person name="Nakamura H."/>
            <person name="Mori M."/>
            <person name="Yoshida Y."/>
            <person name="Ohtoshi R."/>
            <person name="Malay A.D."/>
            <person name="Moran D.A.P."/>
            <person name="Tomita M."/>
            <person name="Numata K."/>
            <person name="Arakawa K."/>
        </authorList>
    </citation>
    <scope>NUCLEOTIDE SEQUENCE</scope>
</reference>
<accession>A0A8X6I6U4</accession>
<keyword evidence="1" id="KW-0472">Membrane</keyword>
<dbReference type="OrthoDB" id="1100386at2759"/>
<organism evidence="2 3">
    <name type="scientific">Nephila pilipes</name>
    <name type="common">Giant wood spider</name>
    <name type="synonym">Nephila maculata</name>
    <dbReference type="NCBI Taxonomy" id="299642"/>
    <lineage>
        <taxon>Eukaryota</taxon>
        <taxon>Metazoa</taxon>
        <taxon>Ecdysozoa</taxon>
        <taxon>Arthropoda</taxon>
        <taxon>Chelicerata</taxon>
        <taxon>Arachnida</taxon>
        <taxon>Araneae</taxon>
        <taxon>Araneomorphae</taxon>
        <taxon>Entelegynae</taxon>
        <taxon>Araneoidea</taxon>
        <taxon>Nephilidae</taxon>
        <taxon>Nephila</taxon>
    </lineage>
</organism>
<protein>
    <submittedName>
        <fullName evidence="2">Adhesion G protein-coupled receptor L1</fullName>
    </submittedName>
</protein>
<feature type="transmembrane region" description="Helical" evidence="1">
    <location>
        <begin position="31"/>
        <end position="50"/>
    </location>
</feature>
<dbReference type="Gene3D" id="1.20.1070.10">
    <property type="entry name" value="Rhodopsin 7-helix transmembrane proteins"/>
    <property type="match status" value="1"/>
</dbReference>